<organism evidence="3 4">
    <name type="scientific">Caldinitratiruptor microaerophilus</name>
    <dbReference type="NCBI Taxonomy" id="671077"/>
    <lineage>
        <taxon>Bacteria</taxon>
        <taxon>Bacillati</taxon>
        <taxon>Bacillota</taxon>
        <taxon>Clostridia</taxon>
        <taxon>Eubacteriales</taxon>
        <taxon>Symbiobacteriaceae</taxon>
        <taxon>Caldinitratiruptor</taxon>
    </lineage>
</organism>
<feature type="transmembrane region" description="Helical" evidence="1">
    <location>
        <begin position="144"/>
        <end position="162"/>
    </location>
</feature>
<reference evidence="3" key="1">
    <citation type="submission" date="2022-03" db="EMBL/GenBank/DDBJ databases">
        <title>Complete genome sequence of Caldinitratiruptor microaerophilus.</title>
        <authorList>
            <person name="Mukaiyama R."/>
            <person name="Nishiyama T."/>
            <person name="Ueda K."/>
        </authorList>
    </citation>
    <scope>NUCLEOTIDE SEQUENCE</scope>
    <source>
        <strain evidence="3">JCM 16183</strain>
    </source>
</reference>
<keyword evidence="1" id="KW-0472">Membrane</keyword>
<evidence type="ECO:0000259" key="2">
    <source>
        <dbReference type="Pfam" id="PF07331"/>
    </source>
</evidence>
<dbReference type="Proteomes" id="UP001163687">
    <property type="component" value="Chromosome"/>
</dbReference>
<evidence type="ECO:0000313" key="3">
    <source>
        <dbReference type="EMBL" id="BDG59465.1"/>
    </source>
</evidence>
<keyword evidence="1" id="KW-1133">Transmembrane helix</keyword>
<dbReference type="AlphaFoldDB" id="A0AA35G757"/>
<proteinExistence type="predicted"/>
<name>A0AA35G757_9FIRM</name>
<feature type="transmembrane region" description="Helical" evidence="1">
    <location>
        <begin position="110"/>
        <end position="132"/>
    </location>
</feature>
<protein>
    <submittedName>
        <fullName evidence="3">Membrane protein</fullName>
    </submittedName>
</protein>
<keyword evidence="1" id="KW-0812">Transmembrane</keyword>
<evidence type="ECO:0000313" key="4">
    <source>
        <dbReference type="Proteomes" id="UP001163687"/>
    </source>
</evidence>
<feature type="transmembrane region" description="Helical" evidence="1">
    <location>
        <begin position="5"/>
        <end position="21"/>
    </location>
</feature>
<gene>
    <name evidence="3" type="ORF">caldi_05550</name>
</gene>
<feature type="transmembrane region" description="Helical" evidence="1">
    <location>
        <begin position="41"/>
        <end position="59"/>
    </location>
</feature>
<accession>A0AA35G757</accession>
<feature type="domain" description="DUF1468" evidence="2">
    <location>
        <begin position="5"/>
        <end position="171"/>
    </location>
</feature>
<dbReference type="KEGG" id="cmic:caldi_05550"/>
<dbReference type="EMBL" id="AP025628">
    <property type="protein sequence ID" value="BDG59465.1"/>
    <property type="molecule type" value="Genomic_DNA"/>
</dbReference>
<dbReference type="InterPro" id="IPR009936">
    <property type="entry name" value="DUF1468"/>
</dbReference>
<dbReference type="Pfam" id="PF07331">
    <property type="entry name" value="TctB"/>
    <property type="match status" value="1"/>
</dbReference>
<sequence length="176" mass="18784">MVDRIVGIVIALLGAGYWYLADNLPEPLLRQPVGPEVFPKLLAIGLVVLGVALLASTFVKAGTAAPRKAEEAAPDEDAVAAAARAVAEVLEQDAGTQLDYRTVLLAASGLVLYALAYERLGFLLSTFVFMVYETAVMETRRGHWLRTVLAAAVLSAGIYFLFVKLLDVVLPKGLLG</sequence>
<evidence type="ECO:0000256" key="1">
    <source>
        <dbReference type="SAM" id="Phobius"/>
    </source>
</evidence>
<keyword evidence="4" id="KW-1185">Reference proteome</keyword>
<dbReference type="RefSeq" id="WP_264843591.1">
    <property type="nucleotide sequence ID" value="NZ_AP025628.1"/>
</dbReference>